<accession>A0A3N4I8A0</accession>
<evidence type="ECO:0000313" key="2">
    <source>
        <dbReference type="EMBL" id="RPA78014.1"/>
    </source>
</evidence>
<evidence type="ECO:0000313" key="3">
    <source>
        <dbReference type="Proteomes" id="UP000275078"/>
    </source>
</evidence>
<proteinExistence type="predicted"/>
<gene>
    <name evidence="2" type="ORF">BJ508DRAFT_329660</name>
</gene>
<dbReference type="EMBL" id="ML119717">
    <property type="protein sequence ID" value="RPA78014.1"/>
    <property type="molecule type" value="Genomic_DNA"/>
</dbReference>
<protein>
    <submittedName>
        <fullName evidence="2">Uncharacterized protein</fullName>
    </submittedName>
</protein>
<feature type="region of interest" description="Disordered" evidence="1">
    <location>
        <begin position="1"/>
        <end position="48"/>
    </location>
</feature>
<reference evidence="2 3" key="1">
    <citation type="journal article" date="2018" name="Nat. Ecol. Evol.">
        <title>Pezizomycetes genomes reveal the molecular basis of ectomycorrhizal truffle lifestyle.</title>
        <authorList>
            <person name="Murat C."/>
            <person name="Payen T."/>
            <person name="Noel B."/>
            <person name="Kuo A."/>
            <person name="Morin E."/>
            <person name="Chen J."/>
            <person name="Kohler A."/>
            <person name="Krizsan K."/>
            <person name="Balestrini R."/>
            <person name="Da Silva C."/>
            <person name="Montanini B."/>
            <person name="Hainaut M."/>
            <person name="Levati E."/>
            <person name="Barry K.W."/>
            <person name="Belfiori B."/>
            <person name="Cichocki N."/>
            <person name="Clum A."/>
            <person name="Dockter R.B."/>
            <person name="Fauchery L."/>
            <person name="Guy J."/>
            <person name="Iotti M."/>
            <person name="Le Tacon F."/>
            <person name="Lindquist E.A."/>
            <person name="Lipzen A."/>
            <person name="Malagnac F."/>
            <person name="Mello A."/>
            <person name="Molinier V."/>
            <person name="Miyauchi S."/>
            <person name="Poulain J."/>
            <person name="Riccioni C."/>
            <person name="Rubini A."/>
            <person name="Sitrit Y."/>
            <person name="Splivallo R."/>
            <person name="Traeger S."/>
            <person name="Wang M."/>
            <person name="Zifcakova L."/>
            <person name="Wipf D."/>
            <person name="Zambonelli A."/>
            <person name="Paolocci F."/>
            <person name="Nowrousian M."/>
            <person name="Ottonello S."/>
            <person name="Baldrian P."/>
            <person name="Spatafora J.W."/>
            <person name="Henrissat B."/>
            <person name="Nagy L.G."/>
            <person name="Aury J.M."/>
            <person name="Wincker P."/>
            <person name="Grigoriev I.V."/>
            <person name="Bonfante P."/>
            <person name="Martin F.M."/>
        </authorList>
    </citation>
    <scope>NUCLEOTIDE SEQUENCE [LARGE SCALE GENOMIC DNA]</scope>
    <source>
        <strain evidence="2 3">RN42</strain>
    </source>
</reference>
<name>A0A3N4I8A0_ASCIM</name>
<sequence length="157" mass="17070">MQSTGSAELGSKPSDVFMPVGRRRGSTDAYEDAKFHARPKTKPATDDCRQEKLSRFAPEPYDPCRNLVEAVIPVEKQQSLSHINTRTLNPALQLAIPAPGQVHSSAHAAVRTAPQLSVSSTKLAPHLLTVTDFHFVQVVVTAAKSWKATFGSVDRPN</sequence>
<dbReference type="Proteomes" id="UP000275078">
    <property type="component" value="Unassembled WGS sequence"/>
</dbReference>
<organism evidence="2 3">
    <name type="scientific">Ascobolus immersus RN42</name>
    <dbReference type="NCBI Taxonomy" id="1160509"/>
    <lineage>
        <taxon>Eukaryota</taxon>
        <taxon>Fungi</taxon>
        <taxon>Dikarya</taxon>
        <taxon>Ascomycota</taxon>
        <taxon>Pezizomycotina</taxon>
        <taxon>Pezizomycetes</taxon>
        <taxon>Pezizales</taxon>
        <taxon>Ascobolaceae</taxon>
        <taxon>Ascobolus</taxon>
    </lineage>
</organism>
<evidence type="ECO:0000256" key="1">
    <source>
        <dbReference type="SAM" id="MobiDB-lite"/>
    </source>
</evidence>
<dbReference type="AlphaFoldDB" id="A0A3N4I8A0"/>
<keyword evidence="3" id="KW-1185">Reference proteome</keyword>